<dbReference type="GO" id="GO:0042910">
    <property type="term" value="F:xenobiotic transmembrane transporter activity"/>
    <property type="evidence" value="ECO:0007669"/>
    <property type="project" value="InterPro"/>
</dbReference>
<dbReference type="GO" id="GO:0005886">
    <property type="term" value="C:plasma membrane"/>
    <property type="evidence" value="ECO:0007669"/>
    <property type="project" value="TreeGrafter"/>
</dbReference>
<feature type="transmembrane region" description="Helical" evidence="6">
    <location>
        <begin position="392"/>
        <end position="410"/>
    </location>
</feature>
<evidence type="ECO:0000256" key="1">
    <source>
        <dbReference type="ARBA" id="ARBA00004141"/>
    </source>
</evidence>
<organism evidence="7 8">
    <name type="scientific">Pseudomonas denitrificans</name>
    <dbReference type="NCBI Taxonomy" id="43306"/>
    <lineage>
        <taxon>Bacteria</taxon>
        <taxon>Pseudomonadati</taxon>
        <taxon>Pseudomonadota</taxon>
        <taxon>Gammaproteobacteria</taxon>
        <taxon>Pseudomonadales</taxon>
        <taxon>Pseudomonadaceae</taxon>
        <taxon>Halopseudomonas</taxon>
    </lineage>
</organism>
<evidence type="ECO:0000256" key="6">
    <source>
        <dbReference type="SAM" id="Phobius"/>
    </source>
</evidence>
<keyword evidence="5 6" id="KW-0472">Membrane</keyword>
<keyword evidence="8" id="KW-1185">Reference proteome</keyword>
<feature type="transmembrane region" description="Helical" evidence="6">
    <location>
        <begin position="51"/>
        <end position="73"/>
    </location>
</feature>
<dbReference type="PANTHER" id="PTHR42893:SF46">
    <property type="entry name" value="PROTEIN DETOXIFICATION 44, CHLOROPLASTIC"/>
    <property type="match status" value="1"/>
</dbReference>
<reference evidence="7 8" key="1">
    <citation type="submission" date="2019-09" db="EMBL/GenBank/DDBJ databases">
        <title>Prosopis cineraria nodule microbiome.</title>
        <authorList>
            <person name="Chaluvadi S.R."/>
            <person name="Ali R."/>
            <person name="Wang X."/>
        </authorList>
    </citation>
    <scope>NUCLEOTIDE SEQUENCE [LARGE SCALE GENOMIC DNA]</scope>
    <source>
        <strain evidence="7 8">BG1</strain>
    </source>
</reference>
<feature type="transmembrane region" description="Helical" evidence="6">
    <location>
        <begin position="20"/>
        <end position="45"/>
    </location>
</feature>
<dbReference type="NCBIfam" id="TIGR00797">
    <property type="entry name" value="matE"/>
    <property type="match status" value="1"/>
</dbReference>
<dbReference type="Proteomes" id="UP000326659">
    <property type="component" value="Chromosome"/>
</dbReference>
<dbReference type="Pfam" id="PF01554">
    <property type="entry name" value="MatE"/>
    <property type="match status" value="2"/>
</dbReference>
<dbReference type="KEGG" id="pden:F1C79_20370"/>
<dbReference type="GO" id="GO:0015297">
    <property type="term" value="F:antiporter activity"/>
    <property type="evidence" value="ECO:0007669"/>
    <property type="project" value="InterPro"/>
</dbReference>
<sequence>MNSLLEAWRHSPTHRRVWALAAPMILSNVSVPLVTLVDSAVIGHLPHAHQLGAVAVGGGLYTLLVGVLGFLRMGTTGFAAQAAGREDGGALRRILGQGLLLALGLALLLSLLAVPLTGPALALMRPSPELDVLAREFFHIRLFGLPAALATYALVGWFLGTQNARAPLAILLTTNLINIVLSLWFVLGLGWGVAGAAKAAVTAEWGGALLGLALTRGALRRFPGLPDWSRLRAWASWRPLLMVNRDIFIRSLALQGVFFLLTVQGTRLGDATVAANALLLNGLMVTAYALDGLAHAVEALCGHAIGGRDRTALRRSLVVACGWSLIASLLFVVFFTFFGHLFIALQSDIPEVRATADQYLPYLACLPLIGMWSYLLDGLFIGATRAREMRNAMLLACAASLPLGFVLQGWGNHGLWLTFLCFMLLRALVLAGYAWKLTRQDAWQAPASP</sequence>
<feature type="transmembrane region" description="Helical" evidence="6">
    <location>
        <begin position="193"/>
        <end position="214"/>
    </location>
</feature>
<proteinExistence type="inferred from homology"/>
<evidence type="ECO:0000256" key="2">
    <source>
        <dbReference type="ARBA" id="ARBA00010199"/>
    </source>
</evidence>
<feature type="transmembrane region" description="Helical" evidence="6">
    <location>
        <begin position="317"/>
        <end position="339"/>
    </location>
</feature>
<evidence type="ECO:0000256" key="3">
    <source>
        <dbReference type="ARBA" id="ARBA00022692"/>
    </source>
</evidence>
<name>A0A9X7R6H4_PSEDE</name>
<dbReference type="OrthoDB" id="9789527at2"/>
<protein>
    <submittedName>
        <fullName evidence="7">MATE family efflux transporter</fullName>
    </submittedName>
</protein>
<keyword evidence="3 6" id="KW-0812">Transmembrane</keyword>
<comment type="similarity">
    <text evidence="2">Belongs to the multi antimicrobial extrusion (MATE) (TC 2.A.66.1) family.</text>
</comment>
<dbReference type="AlphaFoldDB" id="A0A9X7R6H4"/>
<feature type="transmembrane region" description="Helical" evidence="6">
    <location>
        <begin position="94"/>
        <end position="118"/>
    </location>
</feature>
<dbReference type="RefSeq" id="WP_151188441.1">
    <property type="nucleotide sequence ID" value="NZ_CP043626.1"/>
</dbReference>
<feature type="transmembrane region" description="Helical" evidence="6">
    <location>
        <begin position="416"/>
        <end position="435"/>
    </location>
</feature>
<feature type="transmembrane region" description="Helical" evidence="6">
    <location>
        <begin position="138"/>
        <end position="159"/>
    </location>
</feature>
<gene>
    <name evidence="7" type="ORF">F1C79_20370</name>
</gene>
<dbReference type="InterPro" id="IPR002528">
    <property type="entry name" value="MATE_fam"/>
</dbReference>
<dbReference type="EMBL" id="CP043626">
    <property type="protein sequence ID" value="QEY73765.1"/>
    <property type="molecule type" value="Genomic_DNA"/>
</dbReference>
<evidence type="ECO:0000313" key="8">
    <source>
        <dbReference type="Proteomes" id="UP000326659"/>
    </source>
</evidence>
<comment type="subcellular location">
    <subcellularLocation>
        <location evidence="1">Membrane</location>
        <topology evidence="1">Multi-pass membrane protein</topology>
    </subcellularLocation>
</comment>
<evidence type="ECO:0000256" key="4">
    <source>
        <dbReference type="ARBA" id="ARBA00022989"/>
    </source>
</evidence>
<dbReference type="PANTHER" id="PTHR42893">
    <property type="entry name" value="PROTEIN DETOXIFICATION 44, CHLOROPLASTIC-RELATED"/>
    <property type="match status" value="1"/>
</dbReference>
<evidence type="ECO:0000313" key="7">
    <source>
        <dbReference type="EMBL" id="QEY73765.1"/>
    </source>
</evidence>
<accession>A0A9X7R6H4</accession>
<dbReference type="InterPro" id="IPR044644">
    <property type="entry name" value="DinF-like"/>
</dbReference>
<evidence type="ECO:0000256" key="5">
    <source>
        <dbReference type="ARBA" id="ARBA00023136"/>
    </source>
</evidence>
<feature type="transmembrane region" description="Helical" evidence="6">
    <location>
        <begin position="359"/>
        <end position="380"/>
    </location>
</feature>
<keyword evidence="4 6" id="KW-1133">Transmembrane helix</keyword>
<feature type="transmembrane region" description="Helical" evidence="6">
    <location>
        <begin position="166"/>
        <end position="187"/>
    </location>
</feature>
<dbReference type="CDD" id="cd13136">
    <property type="entry name" value="MATE_DinF_like"/>
    <property type="match status" value="1"/>
</dbReference>